<accession>A0A7C9IJD6</accession>
<dbReference type="InterPro" id="IPR003594">
    <property type="entry name" value="HATPase_dom"/>
</dbReference>
<sequence length="378" mass="40904">MEAVTPHPLPTARDDPGQGEHENTVAALRERVKELDCLYAITRLSQRQDMALDDLLAGACAVLVRAWQHPGAACARATVGGCAQATANWHRPASRQESPIRAHGEVVGRIEVGYLDKRPEADEGPFLREERHLLDAVAEHLGRIIEARKNEEHLRQLSRELIKAQETERQRLARELHDDVAQNLALVSLGLDRLAALPGGPAGAGQQGLDIVRESATRLGAAIASLRHLAGDLLPPMLNRLGLAEAAAALCRETAARTGIAVECTTRGLDAWPIDFEAGLNLYRVLQEGLANACRHGRCTAITVRLTASHPLLILRIDDDGQGFDPEVRLPEARAQKRMGLWSMGERLRLLGGRLTIRSRPGHGVRITAVAPAGKGGG</sequence>
<evidence type="ECO:0000313" key="12">
    <source>
        <dbReference type="EMBL" id="MYL81584.1"/>
    </source>
</evidence>
<keyword evidence="5 12" id="KW-0418">Kinase</keyword>
<proteinExistence type="predicted"/>
<keyword evidence="8" id="KW-0472">Membrane</keyword>
<keyword evidence="7" id="KW-0902">Two-component regulatory system</keyword>
<feature type="domain" description="Histidine kinase/HSP90-like ATPase" evidence="11">
    <location>
        <begin position="277"/>
        <end position="375"/>
    </location>
</feature>
<dbReference type="Proteomes" id="UP000482487">
    <property type="component" value="Unassembled WGS sequence"/>
</dbReference>
<dbReference type="PANTHER" id="PTHR24421">
    <property type="entry name" value="NITRATE/NITRITE SENSOR PROTEIN NARX-RELATED"/>
    <property type="match status" value="1"/>
</dbReference>
<evidence type="ECO:0000313" key="13">
    <source>
        <dbReference type="Proteomes" id="UP000482487"/>
    </source>
</evidence>
<reference evidence="12 13" key="1">
    <citation type="submission" date="2020-01" db="EMBL/GenBank/DDBJ databases">
        <title>Genome sequence of Desulfovibrio aerotolerans DSM 16695(T).</title>
        <authorList>
            <person name="Karnachuk O."/>
            <person name="Avakyan M."/>
            <person name="Mardanov A."/>
            <person name="Kadnikov V."/>
            <person name="Ravin N."/>
        </authorList>
    </citation>
    <scope>NUCLEOTIDE SEQUENCE [LARGE SCALE GENOMIC DNA]</scope>
    <source>
        <strain evidence="12 13">DSM 16695</strain>
    </source>
</reference>
<dbReference type="InterPro" id="IPR036890">
    <property type="entry name" value="HATPase_C_sf"/>
</dbReference>
<dbReference type="Gene3D" id="3.30.565.10">
    <property type="entry name" value="Histidine kinase-like ATPase, C-terminal domain"/>
    <property type="match status" value="1"/>
</dbReference>
<dbReference type="GO" id="GO:0005886">
    <property type="term" value="C:plasma membrane"/>
    <property type="evidence" value="ECO:0007669"/>
    <property type="project" value="UniProtKB-SubCell"/>
</dbReference>
<evidence type="ECO:0000256" key="10">
    <source>
        <dbReference type="SAM" id="MobiDB-lite"/>
    </source>
</evidence>
<dbReference type="OrthoDB" id="6231at2"/>
<evidence type="ECO:0000259" key="11">
    <source>
        <dbReference type="SMART" id="SM00387"/>
    </source>
</evidence>
<feature type="coiled-coil region" evidence="9">
    <location>
        <begin position="147"/>
        <end position="175"/>
    </location>
</feature>
<keyword evidence="2" id="KW-1003">Cell membrane</keyword>
<keyword evidence="6" id="KW-1133">Transmembrane helix</keyword>
<keyword evidence="4" id="KW-0812">Transmembrane</keyword>
<dbReference type="EMBL" id="WVUD01000001">
    <property type="protein sequence ID" value="MYL81584.1"/>
    <property type="molecule type" value="Genomic_DNA"/>
</dbReference>
<evidence type="ECO:0000256" key="2">
    <source>
        <dbReference type="ARBA" id="ARBA00022475"/>
    </source>
</evidence>
<protein>
    <submittedName>
        <fullName evidence="12">Sensor histidine kinase</fullName>
    </submittedName>
</protein>
<dbReference type="GO" id="GO:0000155">
    <property type="term" value="F:phosphorelay sensor kinase activity"/>
    <property type="evidence" value="ECO:0007669"/>
    <property type="project" value="InterPro"/>
</dbReference>
<keyword evidence="9" id="KW-0175">Coiled coil</keyword>
<comment type="subcellular location">
    <subcellularLocation>
        <location evidence="1">Cell membrane</location>
        <topology evidence="1">Multi-pass membrane protein</topology>
    </subcellularLocation>
</comment>
<dbReference type="InterPro" id="IPR011712">
    <property type="entry name" value="Sig_transdc_His_kin_sub3_dim/P"/>
</dbReference>
<dbReference type="Pfam" id="PF02518">
    <property type="entry name" value="HATPase_c"/>
    <property type="match status" value="1"/>
</dbReference>
<feature type="region of interest" description="Disordered" evidence="10">
    <location>
        <begin position="1"/>
        <end position="20"/>
    </location>
</feature>
<evidence type="ECO:0000256" key="4">
    <source>
        <dbReference type="ARBA" id="ARBA00022692"/>
    </source>
</evidence>
<dbReference type="Gene3D" id="1.20.5.1930">
    <property type="match status" value="1"/>
</dbReference>
<gene>
    <name evidence="12" type="ORF">GTA51_00335</name>
</gene>
<dbReference type="SMART" id="SM00387">
    <property type="entry name" value="HATPase_c"/>
    <property type="match status" value="1"/>
</dbReference>
<dbReference type="SUPFAM" id="SSF55874">
    <property type="entry name" value="ATPase domain of HSP90 chaperone/DNA topoisomerase II/histidine kinase"/>
    <property type="match status" value="1"/>
</dbReference>
<evidence type="ECO:0000256" key="1">
    <source>
        <dbReference type="ARBA" id="ARBA00004651"/>
    </source>
</evidence>
<evidence type="ECO:0000256" key="5">
    <source>
        <dbReference type="ARBA" id="ARBA00022777"/>
    </source>
</evidence>
<name>A0A7C9IJD6_9BACT</name>
<dbReference type="CDD" id="cd16917">
    <property type="entry name" value="HATPase_UhpB-NarQ-NarX-like"/>
    <property type="match status" value="1"/>
</dbReference>
<evidence type="ECO:0000256" key="6">
    <source>
        <dbReference type="ARBA" id="ARBA00022989"/>
    </source>
</evidence>
<dbReference type="PANTHER" id="PTHR24421:SF37">
    <property type="entry name" value="SENSOR HISTIDINE KINASE NARS"/>
    <property type="match status" value="1"/>
</dbReference>
<dbReference type="Pfam" id="PF07730">
    <property type="entry name" value="HisKA_3"/>
    <property type="match status" value="1"/>
</dbReference>
<organism evidence="12 13">
    <name type="scientific">Solidesulfovibrio aerotolerans</name>
    <dbReference type="NCBI Taxonomy" id="295255"/>
    <lineage>
        <taxon>Bacteria</taxon>
        <taxon>Pseudomonadati</taxon>
        <taxon>Thermodesulfobacteriota</taxon>
        <taxon>Desulfovibrionia</taxon>
        <taxon>Desulfovibrionales</taxon>
        <taxon>Desulfovibrionaceae</taxon>
        <taxon>Solidesulfovibrio</taxon>
    </lineage>
</organism>
<dbReference type="AlphaFoldDB" id="A0A7C9IJD6"/>
<dbReference type="GO" id="GO:0046983">
    <property type="term" value="F:protein dimerization activity"/>
    <property type="evidence" value="ECO:0007669"/>
    <property type="project" value="InterPro"/>
</dbReference>
<evidence type="ECO:0000256" key="7">
    <source>
        <dbReference type="ARBA" id="ARBA00023012"/>
    </source>
</evidence>
<keyword evidence="3" id="KW-0808">Transferase</keyword>
<comment type="caution">
    <text evidence="12">The sequence shown here is derived from an EMBL/GenBank/DDBJ whole genome shotgun (WGS) entry which is preliminary data.</text>
</comment>
<dbReference type="InterPro" id="IPR050482">
    <property type="entry name" value="Sensor_HK_TwoCompSys"/>
</dbReference>
<keyword evidence="13" id="KW-1185">Reference proteome</keyword>
<dbReference type="RefSeq" id="WP_160957737.1">
    <property type="nucleotide sequence ID" value="NZ_WVUD01000001.1"/>
</dbReference>
<evidence type="ECO:0000256" key="3">
    <source>
        <dbReference type="ARBA" id="ARBA00022679"/>
    </source>
</evidence>
<evidence type="ECO:0000256" key="9">
    <source>
        <dbReference type="SAM" id="Coils"/>
    </source>
</evidence>
<evidence type="ECO:0000256" key="8">
    <source>
        <dbReference type="ARBA" id="ARBA00023136"/>
    </source>
</evidence>